<dbReference type="Pfam" id="PF00191">
    <property type="entry name" value="Annexin"/>
    <property type="match status" value="2"/>
</dbReference>
<dbReference type="Proteomes" id="UP001445076">
    <property type="component" value="Unassembled WGS sequence"/>
</dbReference>
<dbReference type="GO" id="GO:0012506">
    <property type="term" value="C:vesicle membrane"/>
    <property type="evidence" value="ECO:0007669"/>
    <property type="project" value="TreeGrafter"/>
</dbReference>
<dbReference type="GO" id="GO:0005886">
    <property type="term" value="C:plasma membrane"/>
    <property type="evidence" value="ECO:0007669"/>
    <property type="project" value="TreeGrafter"/>
</dbReference>
<dbReference type="GO" id="GO:0032509">
    <property type="term" value="P:endosome transport via multivesicular body sorting pathway"/>
    <property type="evidence" value="ECO:0007669"/>
    <property type="project" value="TreeGrafter"/>
</dbReference>
<reference evidence="4 5" key="1">
    <citation type="journal article" date="2024" name="BMC Genomics">
        <title>Genome assembly of redclaw crayfish (Cherax quadricarinatus) provides insights into its immune adaptation and hypoxia tolerance.</title>
        <authorList>
            <person name="Liu Z."/>
            <person name="Zheng J."/>
            <person name="Li H."/>
            <person name="Fang K."/>
            <person name="Wang S."/>
            <person name="He J."/>
            <person name="Zhou D."/>
            <person name="Weng S."/>
            <person name="Chi M."/>
            <person name="Gu Z."/>
            <person name="He J."/>
            <person name="Li F."/>
            <person name="Wang M."/>
        </authorList>
    </citation>
    <scope>NUCLEOTIDE SEQUENCE [LARGE SCALE GENOMIC DNA]</scope>
    <source>
        <strain evidence="4">ZL_2023a</strain>
    </source>
</reference>
<dbReference type="InterPro" id="IPR018502">
    <property type="entry name" value="Annexin_repeat"/>
</dbReference>
<evidence type="ECO:0000256" key="2">
    <source>
        <dbReference type="ARBA" id="ARBA00022737"/>
    </source>
</evidence>
<dbReference type="InterPro" id="IPR037104">
    <property type="entry name" value="Annexin_sf"/>
</dbReference>
<evidence type="ECO:0008006" key="6">
    <source>
        <dbReference type="Google" id="ProtNLM"/>
    </source>
</evidence>
<dbReference type="SMART" id="SM00335">
    <property type="entry name" value="ANX"/>
    <property type="match status" value="2"/>
</dbReference>
<comment type="caution">
    <text evidence="4">The sequence shown here is derived from an EMBL/GenBank/DDBJ whole genome shotgun (WGS) entry which is preliminary data.</text>
</comment>
<proteinExistence type="inferred from homology"/>
<comment type="similarity">
    <text evidence="1">Belongs to the annexin family.</text>
</comment>
<organism evidence="4 5">
    <name type="scientific">Cherax quadricarinatus</name>
    <name type="common">Australian red claw crayfish</name>
    <dbReference type="NCBI Taxonomy" id="27406"/>
    <lineage>
        <taxon>Eukaryota</taxon>
        <taxon>Metazoa</taxon>
        <taxon>Ecdysozoa</taxon>
        <taxon>Arthropoda</taxon>
        <taxon>Crustacea</taxon>
        <taxon>Multicrustacea</taxon>
        <taxon>Malacostraca</taxon>
        <taxon>Eumalacostraca</taxon>
        <taxon>Eucarida</taxon>
        <taxon>Decapoda</taxon>
        <taxon>Pleocyemata</taxon>
        <taxon>Astacidea</taxon>
        <taxon>Parastacoidea</taxon>
        <taxon>Parastacidae</taxon>
        <taxon>Cherax</taxon>
    </lineage>
</organism>
<dbReference type="Gene3D" id="1.10.220.10">
    <property type="entry name" value="Annexin"/>
    <property type="match status" value="2"/>
</dbReference>
<dbReference type="SUPFAM" id="SSF47874">
    <property type="entry name" value="Annexin"/>
    <property type="match status" value="1"/>
</dbReference>
<feature type="non-terminal residue" evidence="4">
    <location>
        <position position="1"/>
    </location>
</feature>
<evidence type="ECO:0000313" key="4">
    <source>
        <dbReference type="EMBL" id="KAK8728468.1"/>
    </source>
</evidence>
<dbReference type="PROSITE" id="PS51897">
    <property type="entry name" value="ANNEXIN_2"/>
    <property type="match status" value="1"/>
</dbReference>
<evidence type="ECO:0000256" key="3">
    <source>
        <dbReference type="ARBA" id="ARBA00023216"/>
    </source>
</evidence>
<protein>
    <recommendedName>
        <fullName evidence="6">Annexin</fullName>
    </recommendedName>
</protein>
<dbReference type="AlphaFoldDB" id="A0AAW0WLG9"/>
<dbReference type="EMBL" id="JARKIK010000071">
    <property type="protein sequence ID" value="KAK8728468.1"/>
    <property type="molecule type" value="Genomic_DNA"/>
</dbReference>
<feature type="non-terminal residue" evidence="4">
    <location>
        <position position="116"/>
    </location>
</feature>
<keyword evidence="3" id="KW-0041">Annexin</keyword>
<evidence type="ECO:0000313" key="5">
    <source>
        <dbReference type="Proteomes" id="UP001445076"/>
    </source>
</evidence>
<keyword evidence="5" id="KW-1185">Reference proteome</keyword>
<gene>
    <name evidence="4" type="ORF">OTU49_008958</name>
</gene>
<keyword evidence="2" id="KW-0677">Repeat</keyword>
<dbReference type="GO" id="GO:0005634">
    <property type="term" value="C:nucleus"/>
    <property type="evidence" value="ECO:0007669"/>
    <property type="project" value="TreeGrafter"/>
</dbReference>
<sequence>GNGLDETELVKAMSTYSYEQLRSVFVAYYELADRTLGETIDCEYSGSTRTNMRALFDCVENRRVFFAESFHAALADAGTNDKDLIRLVVSRCEIDLGNIKTEYHNLYNKHLEEDVK</sequence>
<dbReference type="GO" id="GO:0005509">
    <property type="term" value="F:calcium ion binding"/>
    <property type="evidence" value="ECO:0007669"/>
    <property type="project" value="InterPro"/>
</dbReference>
<accession>A0AAW0WLG9</accession>
<dbReference type="GO" id="GO:0001786">
    <property type="term" value="F:phosphatidylserine binding"/>
    <property type="evidence" value="ECO:0007669"/>
    <property type="project" value="TreeGrafter"/>
</dbReference>
<dbReference type="PANTHER" id="PTHR10502">
    <property type="entry name" value="ANNEXIN"/>
    <property type="match status" value="1"/>
</dbReference>
<dbReference type="GO" id="GO:0005737">
    <property type="term" value="C:cytoplasm"/>
    <property type="evidence" value="ECO:0007669"/>
    <property type="project" value="TreeGrafter"/>
</dbReference>
<dbReference type="PANTHER" id="PTHR10502:SF233">
    <property type="entry name" value="ANNEXIN B9"/>
    <property type="match status" value="1"/>
</dbReference>
<dbReference type="GO" id="GO:0005544">
    <property type="term" value="F:calcium-dependent phospholipid binding"/>
    <property type="evidence" value="ECO:0007669"/>
    <property type="project" value="InterPro"/>
</dbReference>
<name>A0AAW0WLG9_CHEQU</name>
<evidence type="ECO:0000256" key="1">
    <source>
        <dbReference type="ARBA" id="ARBA00007831"/>
    </source>
</evidence>